<keyword evidence="5" id="KW-0687">Ribonucleoprotein</keyword>
<evidence type="ECO:0000256" key="6">
    <source>
        <dbReference type="ARBA" id="ARBA00038782"/>
    </source>
</evidence>
<evidence type="ECO:0000256" key="2">
    <source>
        <dbReference type="ARBA" id="ARBA00006700"/>
    </source>
</evidence>
<dbReference type="InterPro" id="IPR012677">
    <property type="entry name" value="Nucleotide-bd_a/b_plait_sf"/>
</dbReference>
<keyword evidence="3 9" id="KW-0689">Ribosomal protein</keyword>
<comment type="subcellular location">
    <subcellularLocation>
        <location evidence="1">Mitochondrion</location>
    </subcellularLocation>
</comment>
<dbReference type="InterPro" id="IPR013025">
    <property type="entry name" value="Ribosomal_uL23-like"/>
</dbReference>
<proteinExistence type="inferred from homology"/>
<dbReference type="PANTHER" id="PTHR12059:SF5">
    <property type="entry name" value="LARGE RIBOSOMAL SUBUNIT PROTEIN UL23M"/>
    <property type="match status" value="1"/>
</dbReference>
<dbReference type="PANTHER" id="PTHR12059">
    <property type="entry name" value="RIBOSOMAL PROTEIN L23-RELATED"/>
    <property type="match status" value="1"/>
</dbReference>
<dbReference type="InterPro" id="IPR012678">
    <property type="entry name" value="Ribosomal_uL23/eL15/eS24_sf"/>
</dbReference>
<sequence>MSFRYYPRYVKGNPQLRVFLPNFWLKLVPNHQEMPENCVTFKAPLVMTDADIRNYLEKIYKIPVVHLKTFVPFPELKRAPGKEYLIKAEEDIRYTYVKLPSNMKFTFPELFPKEKIEEMTQEYEHMKKMQEKTQKAYNKKNWDRCDVPTWFQI</sequence>
<dbReference type="SUPFAM" id="SSF54189">
    <property type="entry name" value="Ribosomal proteins S24e, L23 and L15e"/>
    <property type="match status" value="1"/>
</dbReference>
<dbReference type="OrthoDB" id="275582at2759"/>
<dbReference type="GO" id="GO:0032543">
    <property type="term" value="P:mitochondrial translation"/>
    <property type="evidence" value="ECO:0007669"/>
    <property type="project" value="TreeGrafter"/>
</dbReference>
<accession>A0A3S3SLI6</accession>
<dbReference type="EMBL" id="NCKU01000374">
    <property type="protein sequence ID" value="RWS15738.1"/>
    <property type="molecule type" value="Genomic_DNA"/>
</dbReference>
<dbReference type="STRING" id="1965070.A0A3S3SLI6"/>
<dbReference type="Gene3D" id="3.30.70.330">
    <property type="match status" value="1"/>
</dbReference>
<evidence type="ECO:0000256" key="3">
    <source>
        <dbReference type="ARBA" id="ARBA00022980"/>
    </source>
</evidence>
<keyword evidence="4" id="KW-0496">Mitochondrion</keyword>
<evidence type="ECO:0000256" key="8">
    <source>
        <dbReference type="ARBA" id="ARBA00041375"/>
    </source>
</evidence>
<comment type="similarity">
    <text evidence="2">Belongs to the universal ribosomal protein uL23 family.</text>
</comment>
<dbReference type="Proteomes" id="UP000285301">
    <property type="component" value="Unassembled WGS sequence"/>
</dbReference>
<dbReference type="FunFam" id="3.30.70.330:FF:000284">
    <property type="entry name" value="39S ribosomal protein L23, mitochondrial"/>
    <property type="match status" value="1"/>
</dbReference>
<evidence type="ECO:0000256" key="5">
    <source>
        <dbReference type="ARBA" id="ARBA00023274"/>
    </source>
</evidence>
<evidence type="ECO:0000256" key="1">
    <source>
        <dbReference type="ARBA" id="ARBA00004173"/>
    </source>
</evidence>
<dbReference type="GO" id="GO:0005762">
    <property type="term" value="C:mitochondrial large ribosomal subunit"/>
    <property type="evidence" value="ECO:0007669"/>
    <property type="project" value="TreeGrafter"/>
</dbReference>
<evidence type="ECO:0000256" key="7">
    <source>
        <dbReference type="ARBA" id="ARBA00039977"/>
    </source>
</evidence>
<dbReference type="GO" id="GO:0003735">
    <property type="term" value="F:structural constituent of ribosome"/>
    <property type="evidence" value="ECO:0007669"/>
    <property type="project" value="InterPro"/>
</dbReference>
<comment type="subunit">
    <text evidence="6">Component of the mitochondrial ribosome large subunit (39S) which comprises a 16S rRNA and about 50 distinct proteins.</text>
</comment>
<name>A0A3S3SLI6_9ACAR</name>
<dbReference type="AlphaFoldDB" id="A0A3S3SLI6"/>
<reference evidence="9 10" key="1">
    <citation type="journal article" date="2018" name="Gigascience">
        <title>Genomes of trombidid mites reveal novel predicted allergens and laterally-transferred genes associated with secondary metabolism.</title>
        <authorList>
            <person name="Dong X."/>
            <person name="Chaisiri K."/>
            <person name="Xia D."/>
            <person name="Armstrong S.D."/>
            <person name="Fang Y."/>
            <person name="Donnelly M.J."/>
            <person name="Kadowaki T."/>
            <person name="McGarry J.W."/>
            <person name="Darby A.C."/>
            <person name="Makepeace B.L."/>
        </authorList>
    </citation>
    <scope>NUCLEOTIDE SEQUENCE [LARGE SCALE GENOMIC DNA]</scope>
    <source>
        <strain evidence="9">UoL-WK</strain>
    </source>
</reference>
<protein>
    <recommendedName>
        <fullName evidence="7">Large ribosomal subunit protein uL23m</fullName>
    </recommendedName>
    <alternativeName>
        <fullName evidence="8">39S ribosomal protein L23, mitochondrial</fullName>
    </alternativeName>
</protein>
<gene>
    <name evidence="9" type="ORF">B4U79_14033</name>
</gene>
<comment type="caution">
    <text evidence="9">The sequence shown here is derived from an EMBL/GenBank/DDBJ whole genome shotgun (WGS) entry which is preliminary data.</text>
</comment>
<evidence type="ECO:0000313" key="9">
    <source>
        <dbReference type="EMBL" id="RWS15738.1"/>
    </source>
</evidence>
<organism evidence="9 10">
    <name type="scientific">Dinothrombium tinctorium</name>
    <dbReference type="NCBI Taxonomy" id="1965070"/>
    <lineage>
        <taxon>Eukaryota</taxon>
        <taxon>Metazoa</taxon>
        <taxon>Ecdysozoa</taxon>
        <taxon>Arthropoda</taxon>
        <taxon>Chelicerata</taxon>
        <taxon>Arachnida</taxon>
        <taxon>Acari</taxon>
        <taxon>Acariformes</taxon>
        <taxon>Trombidiformes</taxon>
        <taxon>Prostigmata</taxon>
        <taxon>Anystina</taxon>
        <taxon>Parasitengona</taxon>
        <taxon>Trombidioidea</taxon>
        <taxon>Trombidiidae</taxon>
        <taxon>Dinothrombium</taxon>
    </lineage>
</organism>
<keyword evidence="10" id="KW-1185">Reference proteome</keyword>
<evidence type="ECO:0000256" key="4">
    <source>
        <dbReference type="ARBA" id="ARBA00023128"/>
    </source>
</evidence>
<evidence type="ECO:0000313" key="10">
    <source>
        <dbReference type="Proteomes" id="UP000285301"/>
    </source>
</evidence>